<dbReference type="EMBL" id="QRQO01000011">
    <property type="protein sequence ID" value="RHN14791.1"/>
    <property type="molecule type" value="Genomic_DNA"/>
</dbReference>
<dbReference type="RefSeq" id="WP_022169523.1">
    <property type="nucleotide sequence ID" value="NZ_BLYK01000081.1"/>
</dbReference>
<organism evidence="11 17">
    <name type="scientific">Anaerobutyricum hallii</name>
    <dbReference type="NCBI Taxonomy" id="39488"/>
    <lineage>
        <taxon>Bacteria</taxon>
        <taxon>Bacillati</taxon>
        <taxon>Bacillota</taxon>
        <taxon>Clostridia</taxon>
        <taxon>Lachnospirales</taxon>
        <taxon>Lachnospiraceae</taxon>
        <taxon>Anaerobutyricum</taxon>
    </lineage>
</organism>
<protein>
    <submittedName>
        <fullName evidence="11 12">ABC transporter permease</fullName>
    </submittedName>
</protein>
<dbReference type="InterPro" id="IPR051789">
    <property type="entry name" value="Bact_Polyamine_Transport"/>
</dbReference>
<proteinExistence type="inferred from homology"/>
<dbReference type="EMBL" id="QSID01000001">
    <property type="protein sequence ID" value="RHC68188.1"/>
    <property type="molecule type" value="Genomic_DNA"/>
</dbReference>
<evidence type="ECO:0000313" key="16">
    <source>
        <dbReference type="Proteomes" id="UP000095390"/>
    </source>
</evidence>
<evidence type="ECO:0000313" key="17">
    <source>
        <dbReference type="Proteomes" id="UP000095679"/>
    </source>
</evidence>
<evidence type="ECO:0000313" key="14">
    <source>
        <dbReference type="EMBL" id="RHC68188.1"/>
    </source>
</evidence>
<evidence type="ECO:0000313" key="21">
    <source>
        <dbReference type="Proteomes" id="UP000286561"/>
    </source>
</evidence>
<dbReference type="PANTHER" id="PTHR43848:SF2">
    <property type="entry name" value="PUTRESCINE TRANSPORT SYSTEM PERMEASE PROTEIN POTI"/>
    <property type="match status" value="1"/>
</dbReference>
<feature type="transmembrane region" description="Helical" evidence="8">
    <location>
        <begin position="106"/>
        <end position="125"/>
    </location>
</feature>
<evidence type="ECO:0000259" key="9">
    <source>
        <dbReference type="PROSITE" id="PS50928"/>
    </source>
</evidence>
<dbReference type="CDD" id="cd06261">
    <property type="entry name" value="TM_PBP2"/>
    <property type="match status" value="1"/>
</dbReference>
<evidence type="ECO:0000313" key="15">
    <source>
        <dbReference type="EMBL" id="RHN14791.1"/>
    </source>
</evidence>
<dbReference type="Proteomes" id="UP000095679">
    <property type="component" value="Unassembled WGS sequence"/>
</dbReference>
<dbReference type="EMBL" id="QSOE01000001">
    <property type="protein sequence ID" value="RGI92973.1"/>
    <property type="molecule type" value="Genomic_DNA"/>
</dbReference>
<dbReference type="Pfam" id="PF00528">
    <property type="entry name" value="BPD_transp_1"/>
    <property type="match status" value="1"/>
</dbReference>
<dbReference type="PANTHER" id="PTHR43848">
    <property type="entry name" value="PUTRESCINE TRANSPORT SYSTEM PERMEASE PROTEIN POTI"/>
    <property type="match status" value="1"/>
</dbReference>
<evidence type="ECO:0000256" key="4">
    <source>
        <dbReference type="ARBA" id="ARBA00022475"/>
    </source>
</evidence>
<keyword evidence="20" id="KW-1185">Reference proteome</keyword>
<dbReference type="GO" id="GO:0005886">
    <property type="term" value="C:plasma membrane"/>
    <property type="evidence" value="ECO:0007669"/>
    <property type="project" value="UniProtKB-SubCell"/>
</dbReference>
<feature type="transmembrane region" description="Helical" evidence="8">
    <location>
        <begin position="170"/>
        <end position="194"/>
    </location>
</feature>
<reference evidence="18 19" key="2">
    <citation type="submission" date="2018-08" db="EMBL/GenBank/DDBJ databases">
        <title>A genome reference for cultivated species of the human gut microbiota.</title>
        <authorList>
            <person name="Zou Y."/>
            <person name="Xue W."/>
            <person name="Luo G."/>
        </authorList>
    </citation>
    <scope>NUCLEOTIDE SEQUENCE [LARGE SCALE GENOMIC DNA]</scope>
    <source>
        <strain evidence="15 19">AF31-17AC</strain>
        <strain evidence="14 20">AM34-3LB</strain>
        <strain evidence="13 21">AM48-23BH</strain>
        <strain evidence="12 18">TM10-1AC</strain>
    </source>
</reference>
<dbReference type="SUPFAM" id="SSF161098">
    <property type="entry name" value="MetI-like"/>
    <property type="match status" value="1"/>
</dbReference>
<dbReference type="GO" id="GO:0055085">
    <property type="term" value="P:transmembrane transport"/>
    <property type="evidence" value="ECO:0007669"/>
    <property type="project" value="InterPro"/>
</dbReference>
<dbReference type="EMBL" id="CYYC01000058">
    <property type="protein sequence ID" value="CUN20372.1"/>
    <property type="molecule type" value="Genomic_DNA"/>
</dbReference>
<evidence type="ECO:0000256" key="2">
    <source>
        <dbReference type="ARBA" id="ARBA00007069"/>
    </source>
</evidence>
<reference evidence="16 17" key="1">
    <citation type="submission" date="2015-09" db="EMBL/GenBank/DDBJ databases">
        <authorList>
            <consortium name="Pathogen Informatics"/>
        </authorList>
    </citation>
    <scope>NUCLEOTIDE SEQUENCE [LARGE SCALE GENOMIC DNA]</scope>
    <source>
        <strain evidence="11 17">2789STDY5834835</strain>
        <strain evidence="10 16">2789STDY5834966</strain>
    </source>
</reference>
<evidence type="ECO:0000313" key="12">
    <source>
        <dbReference type="EMBL" id="RGI92973.1"/>
    </source>
</evidence>
<evidence type="ECO:0000313" key="19">
    <source>
        <dbReference type="Proteomes" id="UP000283700"/>
    </source>
</evidence>
<evidence type="ECO:0000256" key="3">
    <source>
        <dbReference type="ARBA" id="ARBA00022448"/>
    </source>
</evidence>
<dbReference type="Proteomes" id="UP000284621">
    <property type="component" value="Unassembled WGS sequence"/>
</dbReference>
<dbReference type="PROSITE" id="PS50928">
    <property type="entry name" value="ABC_TM1"/>
    <property type="match status" value="1"/>
</dbReference>
<evidence type="ECO:0000313" key="13">
    <source>
        <dbReference type="EMBL" id="RGZ86138.1"/>
    </source>
</evidence>
<evidence type="ECO:0000256" key="8">
    <source>
        <dbReference type="RuleBase" id="RU363032"/>
    </source>
</evidence>
<evidence type="ECO:0000256" key="1">
    <source>
        <dbReference type="ARBA" id="ARBA00004651"/>
    </source>
</evidence>
<dbReference type="EMBL" id="QSEP01000004">
    <property type="protein sequence ID" value="RGZ86138.1"/>
    <property type="molecule type" value="Genomic_DNA"/>
</dbReference>
<keyword evidence="4" id="KW-1003">Cell membrane</keyword>
<accession>A0A174KZH4</accession>
<dbReference type="Proteomes" id="UP000286561">
    <property type="component" value="Unassembled WGS sequence"/>
</dbReference>
<keyword evidence="3 8" id="KW-0813">Transport</keyword>
<feature type="domain" description="ABC transmembrane type-1" evidence="9">
    <location>
        <begin position="62"/>
        <end position="249"/>
    </location>
</feature>
<dbReference type="Gene3D" id="1.10.3720.10">
    <property type="entry name" value="MetI-like"/>
    <property type="match status" value="1"/>
</dbReference>
<name>A0A174KZH4_9FIRM</name>
<dbReference type="InterPro" id="IPR035906">
    <property type="entry name" value="MetI-like_sf"/>
</dbReference>
<dbReference type="AlphaFoldDB" id="A0A174KZH4"/>
<evidence type="ECO:0000256" key="7">
    <source>
        <dbReference type="ARBA" id="ARBA00023136"/>
    </source>
</evidence>
<comment type="subcellular location">
    <subcellularLocation>
        <location evidence="1 8">Cell membrane</location>
        <topology evidence="1 8">Multi-pass membrane protein</topology>
    </subcellularLocation>
</comment>
<evidence type="ECO:0000313" key="20">
    <source>
        <dbReference type="Proteomes" id="UP000284621"/>
    </source>
</evidence>
<dbReference type="OrthoDB" id="9782004at2"/>
<gene>
    <name evidence="11" type="primary">ydcV</name>
    <name evidence="14" type="ORF">DW833_01365</name>
    <name evidence="13" type="ORF">DW972_02020</name>
    <name evidence="15" type="ORF">DWZ29_05445</name>
    <name evidence="12" type="ORF">DXD91_00390</name>
    <name evidence="11" type="ORF">ERS852450_03212</name>
    <name evidence="10" type="ORF">ERS852578_02871</name>
</gene>
<dbReference type="EMBL" id="CYZL01000050">
    <property type="protein sequence ID" value="CUP17714.1"/>
    <property type="molecule type" value="Genomic_DNA"/>
</dbReference>
<evidence type="ECO:0000313" key="10">
    <source>
        <dbReference type="EMBL" id="CUN20372.1"/>
    </source>
</evidence>
<feature type="transmembrane region" description="Helical" evidence="8">
    <location>
        <begin position="131"/>
        <end position="149"/>
    </location>
</feature>
<dbReference type="Proteomes" id="UP000283700">
    <property type="component" value="Unassembled WGS sequence"/>
</dbReference>
<evidence type="ECO:0000256" key="6">
    <source>
        <dbReference type="ARBA" id="ARBA00022989"/>
    </source>
</evidence>
<evidence type="ECO:0000313" key="11">
    <source>
        <dbReference type="EMBL" id="CUP17714.1"/>
    </source>
</evidence>
<feature type="transmembrane region" description="Helical" evidence="8">
    <location>
        <begin position="231"/>
        <end position="249"/>
    </location>
</feature>
<evidence type="ECO:0000313" key="18">
    <source>
        <dbReference type="Proteomes" id="UP000262524"/>
    </source>
</evidence>
<keyword evidence="6 8" id="KW-1133">Transmembrane helix</keyword>
<comment type="similarity">
    <text evidence="2">Belongs to the binding-protein-dependent transport system permease family. CysTW subfamily.</text>
</comment>
<keyword evidence="7 8" id="KW-0472">Membrane</keyword>
<dbReference type="InterPro" id="IPR000515">
    <property type="entry name" value="MetI-like"/>
</dbReference>
<dbReference type="Proteomes" id="UP000095390">
    <property type="component" value="Unassembled WGS sequence"/>
</dbReference>
<sequence length="266" mass="29671">MVKAKSFIEKFYVAFIGFLLYAPLLVLFVCSFNDSKSRTVWGGFTLHWYTDLFQNEEVLSAVRTSLLLTTLAALIATLIGTLACIGMTAMKLRFQKVMEGLSNIPLLNADIVTGVAIMLLFVHFMSLGFTSMLIAHVTLGLPYIILNVMPRFQQLDKNVYEAAQDLGASAVYAFVKVVLPEIIPGILSGFFFAFTVSMDDFVVTYFTKGAGINTISTMLYQQLRRGINPQMYALSTLLFLTILILLGLINHMSATKQKKADREEDR</sequence>
<feature type="transmembrane region" description="Helical" evidence="8">
    <location>
        <begin position="12"/>
        <end position="32"/>
    </location>
</feature>
<dbReference type="Proteomes" id="UP000262524">
    <property type="component" value="Unassembled WGS sequence"/>
</dbReference>
<keyword evidence="5 8" id="KW-0812">Transmembrane</keyword>
<feature type="transmembrane region" description="Helical" evidence="8">
    <location>
        <begin position="66"/>
        <end position="85"/>
    </location>
</feature>
<evidence type="ECO:0000256" key="5">
    <source>
        <dbReference type="ARBA" id="ARBA00022692"/>
    </source>
</evidence>